<dbReference type="Pfam" id="PF12146">
    <property type="entry name" value="Hydrolase_4"/>
    <property type="match status" value="1"/>
</dbReference>
<dbReference type="InterPro" id="IPR053145">
    <property type="entry name" value="AB_hydrolase_Est10"/>
</dbReference>
<dbReference type="InterPro" id="IPR029058">
    <property type="entry name" value="AB_hydrolase_fold"/>
</dbReference>
<sequence>MTVPGEPPLAGTLTLPDVPGPVPAVLLAPGSGPLDRDSDHRRARFGVTRALAHALAEGGLASLRYDKRGVGGTPGDWRRAGLHDGADDVARARDALAARPEVDGDRVVLAGHSEGALLAAAVAARGVPVAGVVLLAASATPGDELLRWQARQLGPTLPAPVRGLLRLLRTDLEAKVAANHARIRATTTDVARVGGVRVNARWTREFLDHDPRTDLARLRVPVLAVTGSKDLQVRPGDLAVVAATVPGPVETHLVPDLTHTLRRQPGAASLRAYRGELRRPVDAEVLATVVAWCRRTTAVPSPS</sequence>
<dbReference type="GO" id="GO:0052689">
    <property type="term" value="F:carboxylic ester hydrolase activity"/>
    <property type="evidence" value="ECO:0007669"/>
    <property type="project" value="TreeGrafter"/>
</dbReference>
<dbReference type="Proteomes" id="UP000239210">
    <property type="component" value="Unassembled WGS sequence"/>
</dbReference>
<dbReference type="PANTHER" id="PTHR43265">
    <property type="entry name" value="ESTERASE ESTD"/>
    <property type="match status" value="1"/>
</dbReference>
<proteinExistence type="predicted"/>
<evidence type="ECO:0000313" key="3">
    <source>
        <dbReference type="Proteomes" id="UP000239210"/>
    </source>
</evidence>
<name>A0A2T0TT30_9ACTN</name>
<accession>A0A2T0TT30</accession>
<keyword evidence="3" id="KW-1185">Reference proteome</keyword>
<dbReference type="AlphaFoldDB" id="A0A2T0TT30"/>
<dbReference type="EMBL" id="PVTG01000008">
    <property type="protein sequence ID" value="PRY48678.1"/>
    <property type="molecule type" value="Genomic_DNA"/>
</dbReference>
<reference evidence="2 3" key="1">
    <citation type="submission" date="2018-03" db="EMBL/GenBank/DDBJ databases">
        <title>Genomic Encyclopedia of Archaeal and Bacterial Type Strains, Phase II (KMG-II): from individual species to whole genera.</title>
        <authorList>
            <person name="Goeker M."/>
        </authorList>
    </citation>
    <scope>NUCLEOTIDE SEQUENCE [LARGE SCALE GENOMIC DNA]</scope>
    <source>
        <strain evidence="2 3">DSM 45416</strain>
    </source>
</reference>
<evidence type="ECO:0000259" key="1">
    <source>
        <dbReference type="Pfam" id="PF12146"/>
    </source>
</evidence>
<dbReference type="InterPro" id="IPR022742">
    <property type="entry name" value="Hydrolase_4"/>
</dbReference>
<feature type="domain" description="Serine aminopeptidase S33" evidence="1">
    <location>
        <begin position="47"/>
        <end position="261"/>
    </location>
</feature>
<dbReference type="PANTHER" id="PTHR43265:SF1">
    <property type="entry name" value="ESTERASE ESTD"/>
    <property type="match status" value="1"/>
</dbReference>
<dbReference type="SUPFAM" id="SSF53474">
    <property type="entry name" value="alpha/beta-Hydrolases"/>
    <property type="match status" value="1"/>
</dbReference>
<protein>
    <recommendedName>
        <fullName evidence="1">Serine aminopeptidase S33 domain-containing protein</fullName>
    </recommendedName>
</protein>
<comment type="caution">
    <text evidence="2">The sequence shown here is derived from an EMBL/GenBank/DDBJ whole genome shotgun (WGS) entry which is preliminary data.</text>
</comment>
<evidence type="ECO:0000313" key="2">
    <source>
        <dbReference type="EMBL" id="PRY48678.1"/>
    </source>
</evidence>
<dbReference type="Gene3D" id="3.40.50.1820">
    <property type="entry name" value="alpha/beta hydrolase"/>
    <property type="match status" value="1"/>
</dbReference>
<organism evidence="2 3">
    <name type="scientific">Geodermatophilus tzadiensis</name>
    <dbReference type="NCBI Taxonomy" id="1137988"/>
    <lineage>
        <taxon>Bacteria</taxon>
        <taxon>Bacillati</taxon>
        <taxon>Actinomycetota</taxon>
        <taxon>Actinomycetes</taxon>
        <taxon>Geodermatophilales</taxon>
        <taxon>Geodermatophilaceae</taxon>
        <taxon>Geodermatophilus</taxon>
    </lineage>
</organism>
<gene>
    <name evidence="2" type="ORF">LY71_10856</name>
</gene>